<accession>A0A5J9WGR0</accession>
<feature type="non-terminal residue" evidence="2">
    <location>
        <position position="1"/>
    </location>
</feature>
<evidence type="ECO:0000313" key="2">
    <source>
        <dbReference type="EMBL" id="TVU47872.1"/>
    </source>
</evidence>
<keyword evidence="3" id="KW-1185">Reference proteome</keyword>
<dbReference type="Gramene" id="TVU47872">
    <property type="protein sequence ID" value="TVU47872"/>
    <property type="gene ID" value="EJB05_07488"/>
</dbReference>
<sequence>MGIVVRRRGTVPVLVRVCGGGETAPFGLARGRTASSDEQLHHHPSPLANPAPNQENTHFCITGWTICGNTCYNFGSTSGIKAVASDNLRAVG</sequence>
<protein>
    <submittedName>
        <fullName evidence="2">Uncharacterized protein</fullName>
    </submittedName>
</protein>
<evidence type="ECO:0000256" key="1">
    <source>
        <dbReference type="SAM" id="MobiDB-lite"/>
    </source>
</evidence>
<name>A0A5J9WGR0_9POAL</name>
<organism evidence="2 3">
    <name type="scientific">Eragrostis curvula</name>
    <name type="common">weeping love grass</name>
    <dbReference type="NCBI Taxonomy" id="38414"/>
    <lineage>
        <taxon>Eukaryota</taxon>
        <taxon>Viridiplantae</taxon>
        <taxon>Streptophyta</taxon>
        <taxon>Embryophyta</taxon>
        <taxon>Tracheophyta</taxon>
        <taxon>Spermatophyta</taxon>
        <taxon>Magnoliopsida</taxon>
        <taxon>Liliopsida</taxon>
        <taxon>Poales</taxon>
        <taxon>Poaceae</taxon>
        <taxon>PACMAD clade</taxon>
        <taxon>Chloridoideae</taxon>
        <taxon>Eragrostideae</taxon>
        <taxon>Eragrostidinae</taxon>
        <taxon>Eragrostis</taxon>
    </lineage>
</organism>
<reference evidence="2 3" key="1">
    <citation type="journal article" date="2019" name="Sci. Rep.">
        <title>A high-quality genome of Eragrostis curvula grass provides insights into Poaceae evolution and supports new strategies to enhance forage quality.</title>
        <authorList>
            <person name="Carballo J."/>
            <person name="Santos B.A.C.M."/>
            <person name="Zappacosta D."/>
            <person name="Garbus I."/>
            <person name="Selva J.P."/>
            <person name="Gallo C.A."/>
            <person name="Diaz A."/>
            <person name="Albertini E."/>
            <person name="Caccamo M."/>
            <person name="Echenique V."/>
        </authorList>
    </citation>
    <scope>NUCLEOTIDE SEQUENCE [LARGE SCALE GENOMIC DNA]</scope>
    <source>
        <strain evidence="3">cv. Victoria</strain>
        <tissue evidence="2">Leaf</tissue>
    </source>
</reference>
<evidence type="ECO:0000313" key="3">
    <source>
        <dbReference type="Proteomes" id="UP000324897"/>
    </source>
</evidence>
<dbReference type="AlphaFoldDB" id="A0A5J9WGR0"/>
<gene>
    <name evidence="2" type="ORF">EJB05_07488</name>
</gene>
<comment type="caution">
    <text evidence="2">The sequence shown here is derived from an EMBL/GenBank/DDBJ whole genome shotgun (WGS) entry which is preliminary data.</text>
</comment>
<dbReference type="Proteomes" id="UP000324897">
    <property type="component" value="Chromosome 5"/>
</dbReference>
<proteinExistence type="predicted"/>
<dbReference type="EMBL" id="RWGY01000004">
    <property type="protein sequence ID" value="TVU47872.1"/>
    <property type="molecule type" value="Genomic_DNA"/>
</dbReference>
<feature type="region of interest" description="Disordered" evidence="1">
    <location>
        <begin position="22"/>
        <end position="52"/>
    </location>
</feature>